<dbReference type="AlphaFoldDB" id="A0AAW2ZGQ4"/>
<accession>A0AAW2ZGQ4</accession>
<gene>
    <name evidence="1" type="ORF">AKO1_015713</name>
</gene>
<keyword evidence="2" id="KW-1185">Reference proteome</keyword>
<dbReference type="EMBL" id="JAOPGA020001447">
    <property type="protein sequence ID" value="KAL0488524.1"/>
    <property type="molecule type" value="Genomic_DNA"/>
</dbReference>
<dbReference type="Proteomes" id="UP001431209">
    <property type="component" value="Unassembled WGS sequence"/>
</dbReference>
<proteinExistence type="predicted"/>
<sequence length="230" mass="26247">MNFPNDPLTSTIDDEFYMSDVDLSDIDISKKSKIVCAKVTTHLTTATLNIVAWVYELASFFELNGIIRVISVPTDSTGRVERKRIRENLPVFGPTNFIIKMKLSHASARRITLFASIIMMTNNFKFIEFIGCNRRRAFNNLTLIDPQATHNAATNYVGQAVILPLVLPTPSSVLQTYRAYSWMGDKFMTFTFCDNTISVLPVPTDNSHDYLNFLRTTVNGDYRQINFRFF</sequence>
<evidence type="ECO:0000313" key="1">
    <source>
        <dbReference type="EMBL" id="KAL0488524.1"/>
    </source>
</evidence>
<evidence type="ECO:0000313" key="2">
    <source>
        <dbReference type="Proteomes" id="UP001431209"/>
    </source>
</evidence>
<reference evidence="1 2" key="1">
    <citation type="submission" date="2024-03" db="EMBL/GenBank/DDBJ databases">
        <title>The Acrasis kona genome and developmental transcriptomes reveal deep origins of eukaryotic multicellular pathways.</title>
        <authorList>
            <person name="Sheikh S."/>
            <person name="Fu C.-J."/>
            <person name="Brown M.W."/>
            <person name="Baldauf S.L."/>
        </authorList>
    </citation>
    <scope>NUCLEOTIDE SEQUENCE [LARGE SCALE GENOMIC DNA]</scope>
    <source>
        <strain evidence="1 2">ATCC MYA-3509</strain>
    </source>
</reference>
<comment type="caution">
    <text evidence="1">The sequence shown here is derived from an EMBL/GenBank/DDBJ whole genome shotgun (WGS) entry which is preliminary data.</text>
</comment>
<name>A0AAW2ZGQ4_9EUKA</name>
<organism evidence="1 2">
    <name type="scientific">Acrasis kona</name>
    <dbReference type="NCBI Taxonomy" id="1008807"/>
    <lineage>
        <taxon>Eukaryota</taxon>
        <taxon>Discoba</taxon>
        <taxon>Heterolobosea</taxon>
        <taxon>Tetramitia</taxon>
        <taxon>Eutetramitia</taxon>
        <taxon>Acrasidae</taxon>
        <taxon>Acrasis</taxon>
    </lineage>
</organism>
<protein>
    <submittedName>
        <fullName evidence="1">Histidine tRS</fullName>
    </submittedName>
</protein>